<evidence type="ECO:0000313" key="3">
    <source>
        <dbReference type="Proteomes" id="UP000033632"/>
    </source>
</evidence>
<dbReference type="PATRIC" id="fig|443610.3.peg.4052"/>
<feature type="region of interest" description="Disordered" evidence="1">
    <location>
        <begin position="1"/>
        <end position="25"/>
    </location>
</feature>
<proteinExistence type="predicted"/>
<dbReference type="EMBL" id="JZEX01000081">
    <property type="protein sequence ID" value="KKB12375.1"/>
    <property type="molecule type" value="Genomic_DNA"/>
</dbReference>
<gene>
    <name evidence="2" type="ORF">VE25_07430</name>
</gene>
<evidence type="ECO:0008006" key="4">
    <source>
        <dbReference type="Google" id="ProtNLM"/>
    </source>
</evidence>
<sequence>MQRGPKAQLPSEKKAKGTYQPVRDGHRVEIIEPMSTPKQPDWLTSEAEEVWLDDIGRVKLATESDSSLFANYCSLQGAIVKAIRAGETPPIAAFTEVRKMQEVLGIGGARSRVGVVPEGGKSGNVFARNGRRQ</sequence>
<comment type="caution">
    <text evidence="2">The sequence shown here is derived from an EMBL/GenBank/DDBJ whole genome shotgun (WGS) entry which is preliminary data.</text>
</comment>
<keyword evidence="3" id="KW-1185">Reference proteome</keyword>
<dbReference type="AlphaFoldDB" id="A0A0F5FUX4"/>
<evidence type="ECO:0000313" key="2">
    <source>
        <dbReference type="EMBL" id="KKB12375.1"/>
    </source>
</evidence>
<dbReference type="STRING" id="443610.VE25_07430"/>
<evidence type="ECO:0000256" key="1">
    <source>
        <dbReference type="SAM" id="MobiDB-lite"/>
    </source>
</evidence>
<name>A0A0F5FUX4_9HYPH</name>
<protein>
    <recommendedName>
        <fullName evidence="4">Terminase</fullName>
    </recommendedName>
</protein>
<dbReference type="OrthoDB" id="8448543at2"/>
<reference evidence="2 3" key="1">
    <citation type="submission" date="2015-03" db="EMBL/GenBank/DDBJ databases">
        <authorList>
            <person name="Hassan Y.I."/>
            <person name="Lepp D."/>
            <person name="Li X.-Z."/>
            <person name="Zhou T."/>
        </authorList>
    </citation>
    <scope>NUCLEOTIDE SEQUENCE [LARGE SCALE GENOMIC DNA]</scope>
    <source>
        <strain evidence="2 3">BD-c194</strain>
    </source>
</reference>
<dbReference type="RefSeq" id="WP_046107965.1">
    <property type="nucleotide sequence ID" value="NZ_JZEX01000081.1"/>
</dbReference>
<accession>A0A0F5FUX4</accession>
<dbReference type="Proteomes" id="UP000033632">
    <property type="component" value="Unassembled WGS sequence"/>
</dbReference>
<organism evidence="2 3">
    <name type="scientific">Devosia geojensis</name>
    <dbReference type="NCBI Taxonomy" id="443610"/>
    <lineage>
        <taxon>Bacteria</taxon>
        <taxon>Pseudomonadati</taxon>
        <taxon>Pseudomonadota</taxon>
        <taxon>Alphaproteobacteria</taxon>
        <taxon>Hyphomicrobiales</taxon>
        <taxon>Devosiaceae</taxon>
        <taxon>Devosia</taxon>
    </lineage>
</organism>